<dbReference type="InterPro" id="IPR008040">
    <property type="entry name" value="Hydant_A_N"/>
</dbReference>
<evidence type="ECO:0000313" key="5">
    <source>
        <dbReference type="Proteomes" id="UP000058613"/>
    </source>
</evidence>
<dbReference type="SUPFAM" id="SSF53067">
    <property type="entry name" value="Actin-like ATPase domain"/>
    <property type="match status" value="1"/>
</dbReference>
<dbReference type="InterPro" id="IPR043129">
    <property type="entry name" value="ATPase_NBD"/>
</dbReference>
<feature type="domain" description="Acetophenone carboxylase-like C-terminal" evidence="3">
    <location>
        <begin position="517"/>
        <end position="685"/>
    </location>
</feature>
<feature type="domain" description="Hydantoinase/oxoprolinase N-terminal" evidence="2">
    <location>
        <begin position="11"/>
        <end position="188"/>
    </location>
</feature>
<gene>
    <name evidence="4" type="ORF">Pyrde_0896</name>
</gene>
<name>A0A0P0N2S8_9CREN</name>
<feature type="domain" description="Hydantoinase A/oxoprolinase" evidence="1">
    <location>
        <begin position="208"/>
        <end position="505"/>
    </location>
</feature>
<dbReference type="Pfam" id="PF19278">
    <property type="entry name" value="Hydant_A_C"/>
    <property type="match status" value="1"/>
</dbReference>
<evidence type="ECO:0000259" key="2">
    <source>
        <dbReference type="Pfam" id="PF05378"/>
    </source>
</evidence>
<dbReference type="GO" id="GO:0006749">
    <property type="term" value="P:glutathione metabolic process"/>
    <property type="evidence" value="ECO:0007669"/>
    <property type="project" value="TreeGrafter"/>
</dbReference>
<sequence>MYVKGVLELRRVGIDIGGTFTDLVAFDDETGELKSLKVLTTPREPWKGFMEALRQLGWELDSVEVVIHASTLGTNLFLGQVGLEPPPAVLITNKGFRDILEIGRQNRPELYNLFFQRPRPLIPRSRRLTVAGRIGPRGEELEPLDEDAVRRIAREWCSRTKVFVVAFLHSYANPSHEKHAKQIIEEECPGALVVASHEVDPQPKEYERTSTTVVNALLKPVLSSYLSRVAGELRSAGFKGRLLVMQSSGGVAGVEQAVERPAAFIESGPAAGAVAVAYFSRLMGIEYAIGFDMGGTTAKASSIVGGEPLVVPEYEVGGRVHMGRLLRGSGYPVRYPYIDIAEVSAGGGTIAWVDAGGALRVGPMSAGADPGPACYGRGGREPTVTDAQLVLGRLPEELAGGRIRLRRDLAEEAIGRLADRLGMETVEAAASIIRIANTVMSRALRLVTIERGYDPRFFALYAYGGAGPLHAVELADELGAKEVVIPPLPGVFSALGLLVTDYRHDFHMAVMRRTDKLAEEELEKVFAEMAEKALAMLRGEGVPEDRVQLVRRLDMRYQGQAYELSIPYRGSLREAVEEFHQMHRERYGFSLPDAPVVVVNARLTAYGIVAKPRLPRAEPKPYRPEPAGRRRVYFDEAGWTETPIYRRAGLRPGAEIEGPAVIESDDSTVLVPPGHYARVDEFYTIRIERL</sequence>
<dbReference type="Proteomes" id="UP000058613">
    <property type="component" value="Chromosome"/>
</dbReference>
<dbReference type="Pfam" id="PF05378">
    <property type="entry name" value="Hydant_A_N"/>
    <property type="match status" value="1"/>
</dbReference>
<dbReference type="KEGG" id="pdl:Pyrde_0896"/>
<dbReference type="PATRIC" id="fig|1273541.4.peg.969"/>
<dbReference type="STRING" id="1273541.Pyrde_0896"/>
<dbReference type="PANTHER" id="PTHR11365:SF23">
    <property type="entry name" value="HYPOTHETICAL 5-OXOPROLINASE (EUROFUNG)-RELATED"/>
    <property type="match status" value="1"/>
</dbReference>
<evidence type="ECO:0000259" key="1">
    <source>
        <dbReference type="Pfam" id="PF01968"/>
    </source>
</evidence>
<protein>
    <submittedName>
        <fullName evidence="4">N-methylhydantoinase A/acetone carboxylase, beta subunit</fullName>
    </submittedName>
</protein>
<dbReference type="AlphaFoldDB" id="A0A0P0N2S8"/>
<proteinExistence type="predicted"/>
<reference evidence="4 5" key="1">
    <citation type="submission" date="2015-10" db="EMBL/GenBank/DDBJ databases">
        <title>Complete genome sequence of hyperthermophilic archaeon Pyrodictium delaneyi Su06.</title>
        <authorList>
            <person name="Jung J.-H."/>
            <person name="Lin J."/>
            <person name="Holden J.F."/>
            <person name="Park C.-S."/>
        </authorList>
    </citation>
    <scope>NUCLEOTIDE SEQUENCE [LARGE SCALE GENOMIC DNA]</scope>
    <source>
        <strain evidence="4 5">Su06</strain>
    </source>
</reference>
<dbReference type="GO" id="GO:0005829">
    <property type="term" value="C:cytosol"/>
    <property type="evidence" value="ECO:0007669"/>
    <property type="project" value="TreeGrafter"/>
</dbReference>
<dbReference type="InterPro" id="IPR045079">
    <property type="entry name" value="Oxoprolinase-like"/>
</dbReference>
<evidence type="ECO:0000313" key="4">
    <source>
        <dbReference type="EMBL" id="ALL00944.1"/>
    </source>
</evidence>
<dbReference type="PANTHER" id="PTHR11365">
    <property type="entry name" value="5-OXOPROLINASE RELATED"/>
    <property type="match status" value="1"/>
</dbReference>
<dbReference type="EMBL" id="CP013011">
    <property type="protein sequence ID" value="ALL00944.1"/>
    <property type="molecule type" value="Genomic_DNA"/>
</dbReference>
<evidence type="ECO:0000259" key="3">
    <source>
        <dbReference type="Pfam" id="PF19278"/>
    </source>
</evidence>
<dbReference type="Pfam" id="PF01968">
    <property type="entry name" value="Hydantoinase_A"/>
    <property type="match status" value="1"/>
</dbReference>
<dbReference type="InterPro" id="IPR002821">
    <property type="entry name" value="Hydantoinase_A"/>
</dbReference>
<dbReference type="InterPro" id="IPR049517">
    <property type="entry name" value="ACX-like_C"/>
</dbReference>
<accession>A0A0P0N2S8</accession>
<dbReference type="GO" id="GO:0017168">
    <property type="term" value="F:5-oxoprolinase (ATP-hydrolyzing) activity"/>
    <property type="evidence" value="ECO:0007669"/>
    <property type="project" value="TreeGrafter"/>
</dbReference>
<organism evidence="4 5">
    <name type="scientific">Pyrodictium delaneyi</name>
    <dbReference type="NCBI Taxonomy" id="1273541"/>
    <lineage>
        <taxon>Archaea</taxon>
        <taxon>Thermoproteota</taxon>
        <taxon>Thermoprotei</taxon>
        <taxon>Desulfurococcales</taxon>
        <taxon>Pyrodictiaceae</taxon>
        <taxon>Pyrodictium</taxon>
    </lineage>
</organism>